<sequence length="220" mass="24233">MSAAPQSLSTGGSRSRPQARRKQNDDASYNGPINGASGSKRQATDKAEGEPRMKRKRVDAPQISTNNSGSGRRDADESQRISLVEFVKMPTTVLHKYLTQYDVVPMIYPSPLTADDPPPPSTLADPFRVPPSPPLLTPANRPRRDLGSQSRRRSSRLLEDDIRGRPPILADVDQLHVVLAGLVERHFHEMSAITPREEVDTLASFMCAVGKTKGKAYYAF</sequence>
<name>A0ACD3BGA2_9AGAR</name>
<keyword evidence="2" id="KW-1185">Reference proteome</keyword>
<gene>
    <name evidence="1" type="ORF">BDN72DRAFT_852004</name>
</gene>
<evidence type="ECO:0000313" key="2">
    <source>
        <dbReference type="Proteomes" id="UP000308600"/>
    </source>
</evidence>
<reference evidence="1 2" key="1">
    <citation type="journal article" date="2019" name="Nat. Ecol. Evol.">
        <title>Megaphylogeny resolves global patterns of mushroom evolution.</title>
        <authorList>
            <person name="Varga T."/>
            <person name="Krizsan K."/>
            <person name="Foldi C."/>
            <person name="Dima B."/>
            <person name="Sanchez-Garcia M."/>
            <person name="Sanchez-Ramirez S."/>
            <person name="Szollosi G.J."/>
            <person name="Szarkandi J.G."/>
            <person name="Papp V."/>
            <person name="Albert L."/>
            <person name="Andreopoulos W."/>
            <person name="Angelini C."/>
            <person name="Antonin V."/>
            <person name="Barry K.W."/>
            <person name="Bougher N.L."/>
            <person name="Buchanan P."/>
            <person name="Buyck B."/>
            <person name="Bense V."/>
            <person name="Catcheside P."/>
            <person name="Chovatia M."/>
            <person name="Cooper J."/>
            <person name="Damon W."/>
            <person name="Desjardin D."/>
            <person name="Finy P."/>
            <person name="Geml J."/>
            <person name="Haridas S."/>
            <person name="Hughes K."/>
            <person name="Justo A."/>
            <person name="Karasinski D."/>
            <person name="Kautmanova I."/>
            <person name="Kiss B."/>
            <person name="Kocsube S."/>
            <person name="Kotiranta H."/>
            <person name="LaButti K.M."/>
            <person name="Lechner B.E."/>
            <person name="Liimatainen K."/>
            <person name="Lipzen A."/>
            <person name="Lukacs Z."/>
            <person name="Mihaltcheva S."/>
            <person name="Morgado L.N."/>
            <person name="Niskanen T."/>
            <person name="Noordeloos M.E."/>
            <person name="Ohm R.A."/>
            <person name="Ortiz-Santana B."/>
            <person name="Ovrebo C."/>
            <person name="Racz N."/>
            <person name="Riley R."/>
            <person name="Savchenko A."/>
            <person name="Shiryaev A."/>
            <person name="Soop K."/>
            <person name="Spirin V."/>
            <person name="Szebenyi C."/>
            <person name="Tomsovsky M."/>
            <person name="Tulloss R.E."/>
            <person name="Uehling J."/>
            <person name="Grigoriev I.V."/>
            <person name="Vagvolgyi C."/>
            <person name="Papp T."/>
            <person name="Martin F.M."/>
            <person name="Miettinen O."/>
            <person name="Hibbett D.S."/>
            <person name="Nagy L.G."/>
        </authorList>
    </citation>
    <scope>NUCLEOTIDE SEQUENCE [LARGE SCALE GENOMIC DNA]</scope>
    <source>
        <strain evidence="1 2">NL-1719</strain>
    </source>
</reference>
<protein>
    <submittedName>
        <fullName evidence="1">Uncharacterized protein</fullName>
    </submittedName>
</protein>
<dbReference type="EMBL" id="ML208259">
    <property type="protein sequence ID" value="TFK76647.1"/>
    <property type="molecule type" value="Genomic_DNA"/>
</dbReference>
<dbReference type="Proteomes" id="UP000308600">
    <property type="component" value="Unassembled WGS sequence"/>
</dbReference>
<evidence type="ECO:0000313" key="1">
    <source>
        <dbReference type="EMBL" id="TFK76647.1"/>
    </source>
</evidence>
<proteinExistence type="predicted"/>
<accession>A0ACD3BGA2</accession>
<organism evidence="1 2">
    <name type="scientific">Pluteus cervinus</name>
    <dbReference type="NCBI Taxonomy" id="181527"/>
    <lineage>
        <taxon>Eukaryota</taxon>
        <taxon>Fungi</taxon>
        <taxon>Dikarya</taxon>
        <taxon>Basidiomycota</taxon>
        <taxon>Agaricomycotina</taxon>
        <taxon>Agaricomycetes</taxon>
        <taxon>Agaricomycetidae</taxon>
        <taxon>Agaricales</taxon>
        <taxon>Pluteineae</taxon>
        <taxon>Pluteaceae</taxon>
        <taxon>Pluteus</taxon>
    </lineage>
</organism>